<dbReference type="Gene3D" id="1.10.510.10">
    <property type="entry name" value="Transferase(Phosphotransferase) domain 1"/>
    <property type="match status" value="1"/>
</dbReference>
<dbReference type="InterPro" id="IPR011009">
    <property type="entry name" value="Kinase-like_dom_sf"/>
</dbReference>
<feature type="binding site" evidence="3">
    <location>
        <position position="37"/>
    </location>
    <ligand>
        <name>ATP</name>
        <dbReference type="ChEBI" id="CHEBI:30616"/>
    </ligand>
</feature>
<organism evidence="6 7">
    <name type="scientific">Uabimicrobium amorphum</name>
    <dbReference type="NCBI Taxonomy" id="2596890"/>
    <lineage>
        <taxon>Bacteria</taxon>
        <taxon>Pseudomonadati</taxon>
        <taxon>Planctomycetota</taxon>
        <taxon>Candidatus Uabimicrobiia</taxon>
        <taxon>Candidatus Uabimicrobiales</taxon>
        <taxon>Candidatus Uabimicrobiaceae</taxon>
        <taxon>Candidatus Uabimicrobium</taxon>
    </lineage>
</organism>
<sequence length="923" mass="108291">MQQINNRYTLQKIIGHGGMGRVFLAYDQLTRQSVAVKECIVQDAERLKREYYFLQQLHHDNLVKAIDFFHSQKRYFLVLEYIEGVTLHDVITKSPHSIPFHKQLEIARGICRAVAVLNENKVIHRDIKPTNIMLTPDMQPKLLDLGIAKSTSGQLQTITKANNIIGTPQYMSPEQIDDQIEPQENLDVFLLGVVFYQFFSWSEHSPFYAGHTVSTFNKVVNFDPPPLVSMLPNPTAHQKYISDVITQALQKDPQQRIVSAQKLLDMMERRPPRRHLPKEKNSRNILLWVLPTVLLLGALLFWNTSSSSPTLASYIQQANTNSVLHFNNTIHQLDAMRDKKFFTSSKNSDIEKLISNFYLQKWDNDTKKIAGKFLDDNTQPLGMFYAVRLLLCSGEFNIATWYAEHFRFKFAELFTELDHPCLLIAMRTRKKSFEILKNWTPSPLVVREKQIYNLLWDITILKGFKKRGKWQHYVVAPQLQSSIFPDVFQLIKKVSYDMVDLNVEKRKEFITGIERRVLKRNLQQQSLFICNMLLSLKFEMQDDLTAIKRDIKSFTQMYPSYLPTQFFLGNFPDLQKIDRTIYGSNSTAQIKGTLYQCILGTNGNLRKRYVDYLYSIVPEWHFSHVYKAQFSAKTPTQMAQHTIQATLLRPQIFPGFPWAELIRQMPLREQMKFSLHVNWYFSYLTQQPLIQKNPFIKQLQSLLYLLNRYIAANAKRDERTEILPLVLNYQNANISYADMISSPDIETFSTDIIRHAIIHKRYQDIQQLLQKFPNAFLQGIVFSRTDEALQKIYDLFEQYKQQNVLAQHDLIFSCENYILARKFKDQQLREDALKVMRNVKNTQLLSVSGFINGLREKVDPDYYTFPLSVKDCNRTIARYIKRQKYAQAKKVLEYAYRILRLENVSFAESEQLREYARMLKQYE</sequence>
<keyword evidence="6" id="KW-0418">Kinase</keyword>
<dbReference type="InterPro" id="IPR008271">
    <property type="entry name" value="Ser/Thr_kinase_AS"/>
</dbReference>
<dbReference type="SUPFAM" id="SSF56112">
    <property type="entry name" value="Protein kinase-like (PK-like)"/>
    <property type="match status" value="1"/>
</dbReference>
<proteinExistence type="predicted"/>
<reference evidence="6 7" key="1">
    <citation type="submission" date="2019-08" db="EMBL/GenBank/DDBJ databases">
        <title>Complete genome sequence of Candidatus Uab amorphum.</title>
        <authorList>
            <person name="Shiratori T."/>
            <person name="Suzuki S."/>
            <person name="Kakizawa Y."/>
            <person name="Ishida K."/>
        </authorList>
    </citation>
    <scope>NUCLEOTIDE SEQUENCE [LARGE SCALE GENOMIC DNA]</scope>
    <source>
        <strain evidence="6 7">SRT547</strain>
    </source>
</reference>
<name>A0A5S9F6S0_UABAM</name>
<keyword evidence="4" id="KW-0472">Membrane</keyword>
<dbReference type="RefSeq" id="WP_151971667.1">
    <property type="nucleotide sequence ID" value="NZ_AP019860.1"/>
</dbReference>
<keyword evidence="4" id="KW-0812">Transmembrane</keyword>
<dbReference type="GO" id="GO:0005737">
    <property type="term" value="C:cytoplasm"/>
    <property type="evidence" value="ECO:0007669"/>
    <property type="project" value="TreeGrafter"/>
</dbReference>
<evidence type="ECO:0000313" key="7">
    <source>
        <dbReference type="Proteomes" id="UP000326354"/>
    </source>
</evidence>
<dbReference type="InterPro" id="IPR000719">
    <property type="entry name" value="Prot_kinase_dom"/>
</dbReference>
<keyword evidence="6" id="KW-0808">Transferase</keyword>
<keyword evidence="2 3" id="KW-0067">ATP-binding</keyword>
<keyword evidence="4" id="KW-1133">Transmembrane helix</keyword>
<dbReference type="OrthoDB" id="6111975at2"/>
<evidence type="ECO:0000256" key="4">
    <source>
        <dbReference type="SAM" id="Phobius"/>
    </source>
</evidence>
<dbReference type="InterPro" id="IPR053235">
    <property type="entry name" value="Ser_Thr_kinase"/>
</dbReference>
<dbReference type="EMBL" id="AP019860">
    <property type="protein sequence ID" value="BBM87661.1"/>
    <property type="molecule type" value="Genomic_DNA"/>
</dbReference>
<keyword evidence="1 3" id="KW-0547">Nucleotide-binding</keyword>
<keyword evidence="7" id="KW-1185">Reference proteome</keyword>
<evidence type="ECO:0000256" key="2">
    <source>
        <dbReference type="ARBA" id="ARBA00022840"/>
    </source>
</evidence>
<dbReference type="GO" id="GO:0004674">
    <property type="term" value="F:protein serine/threonine kinase activity"/>
    <property type="evidence" value="ECO:0007669"/>
    <property type="project" value="TreeGrafter"/>
</dbReference>
<feature type="transmembrane region" description="Helical" evidence="4">
    <location>
        <begin position="285"/>
        <end position="302"/>
    </location>
</feature>
<dbReference type="AlphaFoldDB" id="A0A5S9F6S0"/>
<gene>
    <name evidence="6" type="ORF">UABAM_06073</name>
</gene>
<dbReference type="PROSITE" id="PS00107">
    <property type="entry name" value="PROTEIN_KINASE_ATP"/>
    <property type="match status" value="1"/>
</dbReference>
<dbReference type="KEGG" id="uam:UABAM_06073"/>
<dbReference type="PANTHER" id="PTHR24361">
    <property type="entry name" value="MITOGEN-ACTIVATED KINASE KINASE KINASE"/>
    <property type="match status" value="1"/>
</dbReference>
<protein>
    <submittedName>
        <fullName evidence="6">Protein kinase</fullName>
    </submittedName>
</protein>
<dbReference type="PROSITE" id="PS50011">
    <property type="entry name" value="PROTEIN_KINASE_DOM"/>
    <property type="match status" value="1"/>
</dbReference>
<dbReference type="Proteomes" id="UP000326354">
    <property type="component" value="Chromosome"/>
</dbReference>
<dbReference type="CDD" id="cd14014">
    <property type="entry name" value="STKc_PknB_like"/>
    <property type="match status" value="1"/>
</dbReference>
<evidence type="ECO:0000259" key="5">
    <source>
        <dbReference type="PROSITE" id="PS50011"/>
    </source>
</evidence>
<dbReference type="SMART" id="SM00220">
    <property type="entry name" value="S_TKc"/>
    <property type="match status" value="1"/>
</dbReference>
<accession>A0A5S9F6S0</accession>
<evidence type="ECO:0000256" key="3">
    <source>
        <dbReference type="PROSITE-ProRule" id="PRU10141"/>
    </source>
</evidence>
<dbReference type="GO" id="GO:0005524">
    <property type="term" value="F:ATP binding"/>
    <property type="evidence" value="ECO:0007669"/>
    <property type="project" value="UniProtKB-UniRule"/>
</dbReference>
<feature type="domain" description="Protein kinase" evidence="5">
    <location>
        <begin position="8"/>
        <end position="268"/>
    </location>
</feature>
<dbReference type="Pfam" id="PF00069">
    <property type="entry name" value="Pkinase"/>
    <property type="match status" value="1"/>
</dbReference>
<evidence type="ECO:0000256" key="1">
    <source>
        <dbReference type="ARBA" id="ARBA00022741"/>
    </source>
</evidence>
<dbReference type="PROSITE" id="PS00108">
    <property type="entry name" value="PROTEIN_KINASE_ST"/>
    <property type="match status" value="1"/>
</dbReference>
<dbReference type="InterPro" id="IPR017441">
    <property type="entry name" value="Protein_kinase_ATP_BS"/>
</dbReference>
<evidence type="ECO:0000313" key="6">
    <source>
        <dbReference type="EMBL" id="BBM87661.1"/>
    </source>
</evidence>